<evidence type="ECO:0000313" key="3">
    <source>
        <dbReference type="Proteomes" id="UP001066276"/>
    </source>
</evidence>
<organism evidence="2 3">
    <name type="scientific">Pleurodeles waltl</name>
    <name type="common">Iberian ribbed newt</name>
    <dbReference type="NCBI Taxonomy" id="8319"/>
    <lineage>
        <taxon>Eukaryota</taxon>
        <taxon>Metazoa</taxon>
        <taxon>Chordata</taxon>
        <taxon>Craniata</taxon>
        <taxon>Vertebrata</taxon>
        <taxon>Euteleostomi</taxon>
        <taxon>Amphibia</taxon>
        <taxon>Batrachia</taxon>
        <taxon>Caudata</taxon>
        <taxon>Salamandroidea</taxon>
        <taxon>Salamandridae</taxon>
        <taxon>Pleurodelinae</taxon>
        <taxon>Pleurodeles</taxon>
    </lineage>
</organism>
<gene>
    <name evidence="2" type="ORF">NDU88_001530</name>
</gene>
<evidence type="ECO:0000313" key="2">
    <source>
        <dbReference type="EMBL" id="KAJ1088373.1"/>
    </source>
</evidence>
<name>A0AAV7LB92_PLEWA</name>
<keyword evidence="3" id="KW-1185">Reference proteome</keyword>
<accession>A0AAV7LB92</accession>
<feature type="region of interest" description="Disordered" evidence="1">
    <location>
        <begin position="35"/>
        <end position="64"/>
    </location>
</feature>
<dbReference type="AlphaFoldDB" id="A0AAV7LB92"/>
<sequence length="98" mass="10982">MGNLRPPVRHPPSAPHRLTGCAVGLLAPRDSFAQKPEAGVRPAESQRWHGSSSPRKEEDREDIRQWTTDNNLFALVEYPGVPLTKARFTVGQELRSVR</sequence>
<protein>
    <submittedName>
        <fullName evidence="2">Uncharacterized protein</fullName>
    </submittedName>
</protein>
<proteinExistence type="predicted"/>
<reference evidence="2" key="1">
    <citation type="journal article" date="2022" name="bioRxiv">
        <title>Sequencing and chromosome-scale assembly of the giantPleurodeles waltlgenome.</title>
        <authorList>
            <person name="Brown T."/>
            <person name="Elewa A."/>
            <person name="Iarovenko S."/>
            <person name="Subramanian E."/>
            <person name="Araus A.J."/>
            <person name="Petzold A."/>
            <person name="Susuki M."/>
            <person name="Suzuki K.-i.T."/>
            <person name="Hayashi T."/>
            <person name="Toyoda A."/>
            <person name="Oliveira C."/>
            <person name="Osipova E."/>
            <person name="Leigh N.D."/>
            <person name="Simon A."/>
            <person name="Yun M.H."/>
        </authorList>
    </citation>
    <scope>NUCLEOTIDE SEQUENCE</scope>
    <source>
        <strain evidence="2">20211129_DDA</strain>
        <tissue evidence="2">Liver</tissue>
    </source>
</reference>
<dbReference type="EMBL" id="JANPWB010000015">
    <property type="protein sequence ID" value="KAJ1088373.1"/>
    <property type="molecule type" value="Genomic_DNA"/>
</dbReference>
<evidence type="ECO:0000256" key="1">
    <source>
        <dbReference type="SAM" id="MobiDB-lite"/>
    </source>
</evidence>
<comment type="caution">
    <text evidence="2">The sequence shown here is derived from an EMBL/GenBank/DDBJ whole genome shotgun (WGS) entry which is preliminary data.</text>
</comment>
<dbReference type="Proteomes" id="UP001066276">
    <property type="component" value="Chromosome 11"/>
</dbReference>
<feature type="compositionally biased region" description="Basic and acidic residues" evidence="1">
    <location>
        <begin position="54"/>
        <end position="64"/>
    </location>
</feature>